<name>A0A091C077_9GAMM</name>
<comment type="caution">
    <text evidence="2">The sequence shown here is derived from an EMBL/GenBank/DDBJ whole genome shotgun (WGS) entry which is preliminary data.</text>
</comment>
<feature type="transmembrane region" description="Helical" evidence="1">
    <location>
        <begin position="60"/>
        <end position="83"/>
    </location>
</feature>
<feature type="transmembrane region" description="Helical" evidence="1">
    <location>
        <begin position="188"/>
        <end position="206"/>
    </location>
</feature>
<feature type="transmembrane region" description="Helical" evidence="1">
    <location>
        <begin position="226"/>
        <end position="245"/>
    </location>
</feature>
<reference evidence="2 3" key="1">
    <citation type="submission" date="2013-09" db="EMBL/GenBank/DDBJ databases">
        <title>Genome sequencing of Arenimonas malthae.</title>
        <authorList>
            <person name="Chen F."/>
            <person name="Wang G."/>
        </authorList>
    </citation>
    <scope>NUCLEOTIDE SEQUENCE [LARGE SCALE GENOMIC DNA]</scope>
    <source>
        <strain evidence="2 3">CC-JY-1</strain>
    </source>
</reference>
<dbReference type="Proteomes" id="UP000029392">
    <property type="component" value="Unassembled WGS sequence"/>
</dbReference>
<dbReference type="AlphaFoldDB" id="A0A091C077"/>
<sequence>MLAAALVLTATGFWDIYFGDSPAPGSRQHFHLVANLLWLTLLTWQLRLAATGNFAGHRVVGTWVLLLAPLLFASTSMLSVHSARKGMVSGLGDALIVQNVMGTLEFGLLVLLAFVFRKRRRLHGALLLSTAILFMGIALFFTLIGLVPAFRIEGPETFHRFASAAMTGQAVCLAVGLAFVARDWRNGWPFLLAALFFPLNELLRVLLAEIGLIQPLTRFVGSLGEIPVLAGSFALMLGLLLAMGIGRSRPAMQPGWQRTGAPE</sequence>
<evidence type="ECO:0000313" key="2">
    <source>
        <dbReference type="EMBL" id="KFN50015.1"/>
    </source>
</evidence>
<protein>
    <submittedName>
        <fullName evidence="2">Uncharacterized protein</fullName>
    </submittedName>
</protein>
<accession>A0A091C077</accession>
<dbReference type="PATRIC" id="fig|1384054.3.peg.1019"/>
<feature type="transmembrane region" description="Helical" evidence="1">
    <location>
        <begin position="28"/>
        <end position="48"/>
    </location>
</feature>
<keyword evidence="1" id="KW-1133">Transmembrane helix</keyword>
<dbReference type="EMBL" id="AVCH01000104">
    <property type="protein sequence ID" value="KFN50015.1"/>
    <property type="molecule type" value="Genomic_DNA"/>
</dbReference>
<evidence type="ECO:0000313" key="3">
    <source>
        <dbReference type="Proteomes" id="UP000029392"/>
    </source>
</evidence>
<keyword evidence="3" id="KW-1185">Reference proteome</keyword>
<feature type="transmembrane region" description="Helical" evidence="1">
    <location>
        <begin position="125"/>
        <end position="149"/>
    </location>
</feature>
<proteinExistence type="predicted"/>
<gene>
    <name evidence="2" type="ORF">N790_01215</name>
</gene>
<keyword evidence="1" id="KW-0472">Membrane</keyword>
<feature type="transmembrane region" description="Helical" evidence="1">
    <location>
        <begin position="161"/>
        <end position="181"/>
    </location>
</feature>
<organism evidence="2 3">
    <name type="scientific">Arenimonas malthae CC-JY-1</name>
    <dbReference type="NCBI Taxonomy" id="1384054"/>
    <lineage>
        <taxon>Bacteria</taxon>
        <taxon>Pseudomonadati</taxon>
        <taxon>Pseudomonadota</taxon>
        <taxon>Gammaproteobacteria</taxon>
        <taxon>Lysobacterales</taxon>
        <taxon>Lysobacteraceae</taxon>
        <taxon>Arenimonas</taxon>
    </lineage>
</organism>
<evidence type="ECO:0000256" key="1">
    <source>
        <dbReference type="SAM" id="Phobius"/>
    </source>
</evidence>
<feature type="transmembrane region" description="Helical" evidence="1">
    <location>
        <begin position="95"/>
        <end position="116"/>
    </location>
</feature>
<keyword evidence="1" id="KW-0812">Transmembrane</keyword>